<dbReference type="Pfam" id="PF13884">
    <property type="entry name" value="Peptidase_S74"/>
    <property type="match status" value="1"/>
</dbReference>
<sequence>MKKFSLSIIIALSAFCSKTNAQVGVNTVVPAASLDVTAKNTTGTTSNVDGLLVPRVDRQRAQSMTGTPTSTLVYVNSVATGTQAGTAVNIDTIGYYYYNGAAWIKLPVNLYNSDGALSGNRIVAQNANTLAFTGTSTNMYSINAPTFSVDAANNRVGIGTTAPVNTLHTVSAANSSSGFSFNLMDAPIPNTADDALLRLRNTAVMTTGNKAALGFSNNGPTSGGPSWEIGSIRTRPAASGGDDFFVSVSTGGAQIPRVRINANSGFVGIGTGTADPTEMLQVVGNILASGTITPSDIRIKKDITDNSYGLKELLGLRTISYKYKDEKLSHDRKIGFVAQEVKEAIPELVVTANDNMKTLGVNYAEMTVVLTKAIQEQQKMIDNLTKKVEAQQVLIDALNLKTK</sequence>
<feature type="chain" id="PRO_5012725984" evidence="2">
    <location>
        <begin position="22"/>
        <end position="403"/>
    </location>
</feature>
<evidence type="ECO:0000313" key="5">
    <source>
        <dbReference type="Proteomes" id="UP000184364"/>
    </source>
</evidence>
<dbReference type="GO" id="GO:0016540">
    <property type="term" value="P:protein autoprocessing"/>
    <property type="evidence" value="ECO:0007669"/>
    <property type="project" value="TreeGrafter"/>
</dbReference>
<evidence type="ECO:0000313" key="4">
    <source>
        <dbReference type="EMBL" id="SHK76210.1"/>
    </source>
</evidence>
<keyword evidence="5" id="KW-1185">Reference proteome</keyword>
<name>A0A1M6V430_9FLAO</name>
<dbReference type="EMBL" id="FRAV01000007">
    <property type="protein sequence ID" value="SHK76210.1"/>
    <property type="molecule type" value="Genomic_DNA"/>
</dbReference>
<keyword evidence="2" id="KW-0732">Signal</keyword>
<dbReference type="OrthoDB" id="1268762at2"/>
<dbReference type="GO" id="GO:0003700">
    <property type="term" value="F:DNA-binding transcription factor activity"/>
    <property type="evidence" value="ECO:0007669"/>
    <property type="project" value="TreeGrafter"/>
</dbReference>
<organism evidence="4 5">
    <name type="scientific">Chryseobacterium polytrichastri</name>
    <dbReference type="NCBI Taxonomy" id="1302687"/>
    <lineage>
        <taxon>Bacteria</taxon>
        <taxon>Pseudomonadati</taxon>
        <taxon>Bacteroidota</taxon>
        <taxon>Flavobacteriia</taxon>
        <taxon>Flavobacteriales</taxon>
        <taxon>Weeksellaceae</taxon>
        <taxon>Chryseobacterium group</taxon>
        <taxon>Chryseobacterium</taxon>
    </lineage>
</organism>
<dbReference type="GO" id="GO:0043565">
    <property type="term" value="F:sequence-specific DNA binding"/>
    <property type="evidence" value="ECO:0007669"/>
    <property type="project" value="TreeGrafter"/>
</dbReference>
<evidence type="ECO:0000256" key="2">
    <source>
        <dbReference type="SAM" id="SignalP"/>
    </source>
</evidence>
<dbReference type="Proteomes" id="UP000184364">
    <property type="component" value="Unassembled WGS sequence"/>
</dbReference>
<gene>
    <name evidence="4" type="ORF">SAMN05444267_1007133</name>
</gene>
<evidence type="ECO:0000259" key="3">
    <source>
        <dbReference type="PROSITE" id="PS51688"/>
    </source>
</evidence>
<dbReference type="AlphaFoldDB" id="A0A1M6V430"/>
<keyword evidence="1" id="KW-0175">Coiled coil</keyword>
<reference evidence="5" key="1">
    <citation type="submission" date="2016-11" db="EMBL/GenBank/DDBJ databases">
        <authorList>
            <person name="Varghese N."/>
            <person name="Submissions S."/>
        </authorList>
    </citation>
    <scope>NUCLEOTIDE SEQUENCE [LARGE SCALE GENOMIC DNA]</scope>
    <source>
        <strain evidence="5">DSM 26899</strain>
    </source>
</reference>
<dbReference type="InterPro" id="IPR051577">
    <property type="entry name" value="MRF-like"/>
</dbReference>
<dbReference type="InterPro" id="IPR030392">
    <property type="entry name" value="S74_ICA"/>
</dbReference>
<protein>
    <submittedName>
        <fullName evidence="4">Chaperone of endosialidase</fullName>
    </submittedName>
</protein>
<dbReference type="PANTHER" id="PTHR13029">
    <property type="match status" value="1"/>
</dbReference>
<evidence type="ECO:0000256" key="1">
    <source>
        <dbReference type="SAM" id="Coils"/>
    </source>
</evidence>
<feature type="domain" description="Peptidase S74" evidence="3">
    <location>
        <begin position="295"/>
        <end position="388"/>
    </location>
</feature>
<dbReference type="RefSeq" id="WP_073291956.1">
    <property type="nucleotide sequence ID" value="NZ_FRAV01000007.1"/>
</dbReference>
<feature type="coiled-coil region" evidence="1">
    <location>
        <begin position="374"/>
        <end position="401"/>
    </location>
</feature>
<feature type="signal peptide" evidence="2">
    <location>
        <begin position="1"/>
        <end position="21"/>
    </location>
</feature>
<accession>A0A1M6V430</accession>
<dbReference type="STRING" id="1302687.SAMN05444267_1007133"/>
<proteinExistence type="predicted"/>
<dbReference type="GO" id="GO:0045893">
    <property type="term" value="P:positive regulation of DNA-templated transcription"/>
    <property type="evidence" value="ECO:0007669"/>
    <property type="project" value="TreeGrafter"/>
</dbReference>
<dbReference type="PANTHER" id="PTHR13029:SF18">
    <property type="entry name" value="MYELIN REGULATORY FACTOR HOMOLOG 1"/>
    <property type="match status" value="1"/>
</dbReference>
<dbReference type="PROSITE" id="PS51688">
    <property type="entry name" value="ICA"/>
    <property type="match status" value="1"/>
</dbReference>